<protein>
    <submittedName>
        <fullName evidence="1">Uncharacterized protein</fullName>
    </submittedName>
</protein>
<keyword evidence="2" id="KW-1185">Reference proteome</keyword>
<reference evidence="2" key="1">
    <citation type="journal article" date="2019" name="Int. J. Syst. Evol. Microbiol.">
        <title>The Global Catalogue of Microorganisms (GCM) 10K type strain sequencing project: providing services to taxonomists for standard genome sequencing and annotation.</title>
        <authorList>
            <consortium name="The Broad Institute Genomics Platform"/>
            <consortium name="The Broad Institute Genome Sequencing Center for Infectious Disease"/>
            <person name="Wu L."/>
            <person name="Ma J."/>
        </authorList>
    </citation>
    <scope>NUCLEOTIDE SEQUENCE [LARGE SCALE GENOMIC DNA]</scope>
    <source>
        <strain evidence="2">CGMCC 4.7035</strain>
    </source>
</reference>
<evidence type="ECO:0000313" key="2">
    <source>
        <dbReference type="Proteomes" id="UP001595701"/>
    </source>
</evidence>
<dbReference type="RefSeq" id="WP_310779864.1">
    <property type="nucleotide sequence ID" value="NZ_JBHRWR010000003.1"/>
</dbReference>
<sequence>MEQQDAPNGPQEHRTTTVEQGRFCVARCTCGWRGPARRARSLARSDAEGHAVG</sequence>
<gene>
    <name evidence="1" type="ORF">ACFOZ0_08175</name>
</gene>
<evidence type="ECO:0000313" key="1">
    <source>
        <dbReference type="EMBL" id="MFC3573256.1"/>
    </source>
</evidence>
<proteinExistence type="predicted"/>
<dbReference type="EMBL" id="JBHRWR010000003">
    <property type="protein sequence ID" value="MFC3573256.1"/>
    <property type="molecule type" value="Genomic_DNA"/>
</dbReference>
<comment type="caution">
    <text evidence="1">The sequence shown here is derived from an EMBL/GenBank/DDBJ whole genome shotgun (WGS) entry which is preliminary data.</text>
</comment>
<dbReference type="Proteomes" id="UP001595701">
    <property type="component" value="Unassembled WGS sequence"/>
</dbReference>
<accession>A0ABV7S9T1</accession>
<organism evidence="1 2">
    <name type="scientific">Streptomyces yaanensis</name>
    <dbReference type="NCBI Taxonomy" id="1142239"/>
    <lineage>
        <taxon>Bacteria</taxon>
        <taxon>Bacillati</taxon>
        <taxon>Actinomycetota</taxon>
        <taxon>Actinomycetes</taxon>
        <taxon>Kitasatosporales</taxon>
        <taxon>Streptomycetaceae</taxon>
        <taxon>Streptomyces</taxon>
    </lineage>
</organism>
<name>A0ABV7S9T1_9ACTN</name>